<dbReference type="RefSeq" id="XP_013760711.1">
    <property type="nucleotide sequence ID" value="XM_013905257.1"/>
</dbReference>
<reference evidence="2 3" key="1">
    <citation type="submission" date="2010-05" db="EMBL/GenBank/DDBJ databases">
        <title>The Genome Sequence of Thecamonas trahens ATCC 50062.</title>
        <authorList>
            <consortium name="The Broad Institute Genome Sequencing Platform"/>
            <person name="Russ C."/>
            <person name="Cuomo C."/>
            <person name="Shea T."/>
            <person name="Young S.K."/>
            <person name="Zeng Q."/>
            <person name="Koehrsen M."/>
            <person name="Haas B."/>
            <person name="Borodovsky M."/>
            <person name="Guigo R."/>
            <person name="Alvarado L."/>
            <person name="Berlin A."/>
            <person name="Bochicchio J."/>
            <person name="Borenstein D."/>
            <person name="Chapman S."/>
            <person name="Chen Z."/>
            <person name="Freedman E."/>
            <person name="Gellesch M."/>
            <person name="Goldberg J."/>
            <person name="Griggs A."/>
            <person name="Gujja S."/>
            <person name="Heilman E."/>
            <person name="Heiman D."/>
            <person name="Hepburn T."/>
            <person name="Howarth C."/>
            <person name="Jen D."/>
            <person name="Larson L."/>
            <person name="Mehta T."/>
            <person name="Park D."/>
            <person name="Pearson M."/>
            <person name="Roberts A."/>
            <person name="Saif S."/>
            <person name="Shenoy N."/>
            <person name="Sisk P."/>
            <person name="Stolte C."/>
            <person name="Sykes S."/>
            <person name="Thomson T."/>
            <person name="Walk T."/>
            <person name="White J."/>
            <person name="Yandava C."/>
            <person name="Burger G."/>
            <person name="Gray M.W."/>
            <person name="Holland P.W.H."/>
            <person name="King N."/>
            <person name="Lang F.B.F."/>
            <person name="Roger A.J."/>
            <person name="Ruiz-Trillo I."/>
            <person name="Lander E."/>
            <person name="Nusbaum C."/>
        </authorList>
    </citation>
    <scope>NUCLEOTIDE SEQUENCE [LARGE SCALE GENOMIC DNA]</scope>
    <source>
        <strain evidence="2 3">ATCC 50062</strain>
    </source>
</reference>
<evidence type="ECO:0000313" key="2">
    <source>
        <dbReference type="EMBL" id="KNC46420.1"/>
    </source>
</evidence>
<dbReference type="EMBL" id="GL349442">
    <property type="protein sequence ID" value="KNC46420.1"/>
    <property type="molecule type" value="Genomic_DNA"/>
</dbReference>
<dbReference type="AlphaFoldDB" id="A0A0L0D2L8"/>
<evidence type="ECO:0000256" key="1">
    <source>
        <dbReference type="SAM" id="MobiDB-lite"/>
    </source>
</evidence>
<organism evidence="2 3">
    <name type="scientific">Thecamonas trahens ATCC 50062</name>
    <dbReference type="NCBI Taxonomy" id="461836"/>
    <lineage>
        <taxon>Eukaryota</taxon>
        <taxon>Apusozoa</taxon>
        <taxon>Apusomonadida</taxon>
        <taxon>Apusomonadidae</taxon>
        <taxon>Thecamonas</taxon>
    </lineage>
</organism>
<evidence type="ECO:0000313" key="3">
    <source>
        <dbReference type="Proteomes" id="UP000054408"/>
    </source>
</evidence>
<accession>A0A0L0D2L8</accession>
<feature type="region of interest" description="Disordered" evidence="1">
    <location>
        <begin position="226"/>
        <end position="247"/>
    </location>
</feature>
<proteinExistence type="predicted"/>
<gene>
    <name evidence="2" type="ORF">AMSG_02874</name>
</gene>
<name>A0A0L0D2L8_THETB</name>
<protein>
    <submittedName>
        <fullName evidence="2">Uncharacterized protein</fullName>
    </submittedName>
</protein>
<keyword evidence="3" id="KW-1185">Reference proteome</keyword>
<dbReference type="GeneID" id="25562522"/>
<dbReference type="Proteomes" id="UP000054408">
    <property type="component" value="Unassembled WGS sequence"/>
</dbReference>
<sequence>MDGSGRRGARPSAANLGGLRLPLAVHASPSVEHDHALEFEEESLADMVADFEYLDIEEATTRVTAVGRATEADGARVLRLRSGEDLATLIADRPAANRTLPGSTDRLDTDQVPLDDDEVLESRAAAALAALVADHPATADCSEADKVVLDDNLPRNDQRQLVPDALPESILGGGTLVGGVYHPVAAAELVIDNYLPSGRVTIIKGPSSDSRMEALGCAASAIDTTEPTLVEPFTVSPDSTPPQSPRP</sequence>